<sequence length="234" mass="26759">MTLQFVYRAFHAEYSSGVNSANGFYAGVEKSSRRSRQRQTVARHLDRNNTIPTPWISTSSDLLRAIKRAVQLAERHGSNGVSIAVIDLEECDDCEFYNAADLADTLDIETNCWNEEEYLFRWTIPGDAIVSCLSLETLDDRGLYDVVPELLTRGTVEMWKRRIMENWLEDRPARYSKEVGRMAARVAFLFGDGVHAANIGLEAAEWWEESVGRDVKRSFYRALERGTDDPECFD</sequence>
<reference evidence="2 3" key="1">
    <citation type="submission" date="2024-02" db="EMBL/GenBank/DDBJ databases">
        <title>Discinaceae phylogenomics.</title>
        <authorList>
            <person name="Dirks A.C."/>
            <person name="James T.Y."/>
        </authorList>
    </citation>
    <scope>NUCLEOTIDE SEQUENCE [LARGE SCALE GENOMIC DNA]</scope>
    <source>
        <strain evidence="2 3">ACD0624</strain>
    </source>
</reference>
<accession>A0ABR3GU57</accession>
<dbReference type="Proteomes" id="UP001447188">
    <property type="component" value="Unassembled WGS sequence"/>
</dbReference>
<organism evidence="2 3">
    <name type="scientific">Discina gigas</name>
    <dbReference type="NCBI Taxonomy" id="1032678"/>
    <lineage>
        <taxon>Eukaryota</taxon>
        <taxon>Fungi</taxon>
        <taxon>Dikarya</taxon>
        <taxon>Ascomycota</taxon>
        <taxon>Pezizomycotina</taxon>
        <taxon>Pezizomycetes</taxon>
        <taxon>Pezizales</taxon>
        <taxon>Discinaceae</taxon>
        <taxon>Discina</taxon>
    </lineage>
</organism>
<dbReference type="InterPro" id="IPR056009">
    <property type="entry name" value="DUF7587"/>
</dbReference>
<dbReference type="Pfam" id="PF24494">
    <property type="entry name" value="DUF7587"/>
    <property type="match status" value="1"/>
</dbReference>
<evidence type="ECO:0000259" key="1">
    <source>
        <dbReference type="Pfam" id="PF24494"/>
    </source>
</evidence>
<evidence type="ECO:0000313" key="2">
    <source>
        <dbReference type="EMBL" id="KAL0639444.1"/>
    </source>
</evidence>
<comment type="caution">
    <text evidence="2">The sequence shown here is derived from an EMBL/GenBank/DDBJ whole genome shotgun (WGS) entry which is preliminary data.</text>
</comment>
<proteinExistence type="predicted"/>
<evidence type="ECO:0000313" key="3">
    <source>
        <dbReference type="Proteomes" id="UP001447188"/>
    </source>
</evidence>
<dbReference type="EMBL" id="JBBBZM010000011">
    <property type="protein sequence ID" value="KAL0639444.1"/>
    <property type="molecule type" value="Genomic_DNA"/>
</dbReference>
<keyword evidence="3" id="KW-1185">Reference proteome</keyword>
<gene>
    <name evidence="2" type="ORF">Q9L58_001472</name>
</gene>
<protein>
    <recommendedName>
        <fullName evidence="1">DUF7587 domain-containing protein</fullName>
    </recommendedName>
</protein>
<feature type="domain" description="DUF7587" evidence="1">
    <location>
        <begin position="4"/>
        <end position="137"/>
    </location>
</feature>
<name>A0ABR3GU57_9PEZI</name>